<dbReference type="Pfam" id="PF13649">
    <property type="entry name" value="Methyltransf_25"/>
    <property type="match status" value="1"/>
</dbReference>
<dbReference type="GO" id="GO:0008168">
    <property type="term" value="F:methyltransferase activity"/>
    <property type="evidence" value="ECO:0007669"/>
    <property type="project" value="UniProtKB-KW"/>
</dbReference>
<feature type="domain" description="Methyltransferase" evidence="3">
    <location>
        <begin position="59"/>
        <end position="161"/>
    </location>
</feature>
<comment type="caution">
    <text evidence="4">The sequence shown here is derived from an EMBL/GenBank/DDBJ whole genome shotgun (WGS) entry which is preliminary data.</text>
</comment>
<dbReference type="CDD" id="cd02440">
    <property type="entry name" value="AdoMet_MTases"/>
    <property type="match status" value="1"/>
</dbReference>
<gene>
    <name evidence="4" type="ORF">LTR05_007985</name>
</gene>
<reference evidence="4 5" key="1">
    <citation type="submission" date="2023-08" db="EMBL/GenBank/DDBJ databases">
        <title>Black Yeasts Isolated from many extreme environments.</title>
        <authorList>
            <person name="Coleine C."/>
            <person name="Stajich J.E."/>
            <person name="Selbmann L."/>
        </authorList>
    </citation>
    <scope>NUCLEOTIDE SEQUENCE [LARGE SCALE GENOMIC DNA]</scope>
    <source>
        <strain evidence="4 5">CCFEE 5910</strain>
    </source>
</reference>
<evidence type="ECO:0000259" key="3">
    <source>
        <dbReference type="Pfam" id="PF13649"/>
    </source>
</evidence>
<dbReference type="InterPro" id="IPR029063">
    <property type="entry name" value="SAM-dependent_MTases_sf"/>
</dbReference>
<dbReference type="EMBL" id="JAVRRJ010000010">
    <property type="protein sequence ID" value="KAK5081191.1"/>
    <property type="molecule type" value="Genomic_DNA"/>
</dbReference>
<keyword evidence="5" id="KW-1185">Reference proteome</keyword>
<dbReference type="InterPro" id="IPR041698">
    <property type="entry name" value="Methyltransf_25"/>
</dbReference>
<organism evidence="4 5">
    <name type="scientific">Lithohypha guttulata</name>
    <dbReference type="NCBI Taxonomy" id="1690604"/>
    <lineage>
        <taxon>Eukaryota</taxon>
        <taxon>Fungi</taxon>
        <taxon>Dikarya</taxon>
        <taxon>Ascomycota</taxon>
        <taxon>Pezizomycotina</taxon>
        <taxon>Eurotiomycetes</taxon>
        <taxon>Chaetothyriomycetidae</taxon>
        <taxon>Chaetothyriales</taxon>
        <taxon>Trichomeriaceae</taxon>
        <taxon>Lithohypha</taxon>
    </lineage>
</organism>
<protein>
    <recommendedName>
        <fullName evidence="3">Methyltransferase domain-containing protein</fullName>
    </recommendedName>
</protein>
<dbReference type="PANTHER" id="PTHR43861">
    <property type="entry name" value="TRANS-ACONITATE 2-METHYLTRANSFERASE-RELATED"/>
    <property type="match status" value="1"/>
</dbReference>
<proteinExistence type="predicted"/>
<name>A0AAN7STR8_9EURO</name>
<keyword evidence="1" id="KW-0489">Methyltransferase</keyword>
<dbReference type="GO" id="GO:0032259">
    <property type="term" value="P:methylation"/>
    <property type="evidence" value="ECO:0007669"/>
    <property type="project" value="UniProtKB-KW"/>
</dbReference>
<sequence>MASIWSSMSDNSSNKTSEGWNKAAEVYSNVFSRVTNAIARDFIDLTHKIKPIDEPDSYILDNGAGTGAVTINLATRLTSTPVLATDISDSMMSKIRDQNLSNVQIRVVDALRLDKTLQDDTRRSEKGGFSHAFAMFVLQFVPNDATDTFINQMISVVQPGGTVGLGIWGDKIDNIDLVNQVFLEIDPNYKVRSVWTADEFPRTEPEIKRKVESMGLKNVQTIDRHDTAGFETTEQLAVYMFEGKNPAVEKLYDYWREAHPEIGIDLVREKFTETVGKELEKDKDFLRKIGLQSISVVGVKP</sequence>
<dbReference type="Proteomes" id="UP001309876">
    <property type="component" value="Unassembled WGS sequence"/>
</dbReference>
<keyword evidence="2" id="KW-0808">Transferase</keyword>
<evidence type="ECO:0000313" key="4">
    <source>
        <dbReference type="EMBL" id="KAK5081191.1"/>
    </source>
</evidence>
<dbReference type="PANTHER" id="PTHR43861:SF1">
    <property type="entry name" value="TRANS-ACONITATE 2-METHYLTRANSFERASE"/>
    <property type="match status" value="1"/>
</dbReference>
<dbReference type="AlphaFoldDB" id="A0AAN7STR8"/>
<evidence type="ECO:0000256" key="2">
    <source>
        <dbReference type="ARBA" id="ARBA00022679"/>
    </source>
</evidence>
<evidence type="ECO:0000256" key="1">
    <source>
        <dbReference type="ARBA" id="ARBA00022603"/>
    </source>
</evidence>
<dbReference type="SUPFAM" id="SSF53335">
    <property type="entry name" value="S-adenosyl-L-methionine-dependent methyltransferases"/>
    <property type="match status" value="1"/>
</dbReference>
<dbReference type="Gene3D" id="3.40.50.150">
    <property type="entry name" value="Vaccinia Virus protein VP39"/>
    <property type="match status" value="1"/>
</dbReference>
<accession>A0AAN7STR8</accession>
<evidence type="ECO:0000313" key="5">
    <source>
        <dbReference type="Proteomes" id="UP001309876"/>
    </source>
</evidence>